<name>A0ACC2HMM2_DALPE</name>
<organism evidence="1 2">
    <name type="scientific">Dallia pectoralis</name>
    <name type="common">Alaska blackfish</name>
    <dbReference type="NCBI Taxonomy" id="75939"/>
    <lineage>
        <taxon>Eukaryota</taxon>
        <taxon>Metazoa</taxon>
        <taxon>Chordata</taxon>
        <taxon>Craniata</taxon>
        <taxon>Vertebrata</taxon>
        <taxon>Euteleostomi</taxon>
        <taxon>Actinopterygii</taxon>
        <taxon>Neopterygii</taxon>
        <taxon>Teleostei</taxon>
        <taxon>Protacanthopterygii</taxon>
        <taxon>Esociformes</taxon>
        <taxon>Umbridae</taxon>
        <taxon>Dallia</taxon>
    </lineage>
</organism>
<sequence>MSSYLMDSTYIDPKFPPCEEYSQNSYIPEHSPEYYSRARDPGSGYQHHHQELYPPRASYQERQYNCASIPEPDTQRGHGLPHSAHLLAGKGQPAPCETPQLPLSPSTPPTASSACNQATPDHPNSSASSKQPVVYPWMKKIHVSTANPNYNGADSKRSRTAYTRQQVLELEKEFHYNRYLTRRRRIEIAHTLVLSERQIKIWFQNRRMKWKKDHRLPNTKVRSSTTGISSGSNTTSSAAAVGTSSGTGAVTPDELSGGEDGEDITRSCRLHVARLKRCFIEVCDEPREGRVQIEDTFSVPLARYYWRIVPRDFTFHPLGDYNTSSQTTGYGAGLSGRGHSPELGQFPVVRPDVHSSARTSCAKYPTDQFWGTTDPLDTDHGKGKTPGRGKTCIPFYCLSPGHLLPWMRETPHAQNQRTSEFNEFADLVCGHSDADGLPGRGSRGDRDGRTDRDGGRRERTAFTSAQLVELEKEFHFSPYLSRPRRLEMAASLKLTDRQIKIWFQNRRMKYKKYCKEAAEAERPPSSCSSTSHSPGSGSRGACLVRATVSPNLLVMDYDYGPVLSASPSKADVSEVFSVIPVVLPNDTAGAVSESCERPTCLWKTFPEQSDARLSPYGDICARFKLHGYPPENPTLTHL</sequence>
<comment type="caution">
    <text evidence="1">The sequence shown here is derived from an EMBL/GenBank/DDBJ whole genome shotgun (WGS) entry which is preliminary data.</text>
</comment>
<accession>A0ACC2HMM2</accession>
<evidence type="ECO:0000313" key="1">
    <source>
        <dbReference type="EMBL" id="KAJ8017010.1"/>
    </source>
</evidence>
<evidence type="ECO:0000313" key="2">
    <source>
        <dbReference type="Proteomes" id="UP001157502"/>
    </source>
</evidence>
<protein>
    <submittedName>
        <fullName evidence="1">Uncharacterized protein</fullName>
    </submittedName>
</protein>
<proteinExistence type="predicted"/>
<dbReference type="Proteomes" id="UP001157502">
    <property type="component" value="Chromosome 1"/>
</dbReference>
<keyword evidence="2" id="KW-1185">Reference proteome</keyword>
<dbReference type="EMBL" id="CM055728">
    <property type="protein sequence ID" value="KAJ8017010.1"/>
    <property type="molecule type" value="Genomic_DNA"/>
</dbReference>
<reference evidence="1" key="1">
    <citation type="submission" date="2021-05" db="EMBL/GenBank/DDBJ databases">
        <authorList>
            <person name="Pan Q."/>
            <person name="Jouanno E."/>
            <person name="Zahm M."/>
            <person name="Klopp C."/>
            <person name="Cabau C."/>
            <person name="Louis A."/>
            <person name="Berthelot C."/>
            <person name="Parey E."/>
            <person name="Roest Crollius H."/>
            <person name="Montfort J."/>
            <person name="Robinson-Rechavi M."/>
            <person name="Bouchez O."/>
            <person name="Lampietro C."/>
            <person name="Lopez Roques C."/>
            <person name="Donnadieu C."/>
            <person name="Postlethwait J."/>
            <person name="Bobe J."/>
            <person name="Dillon D."/>
            <person name="Chandos A."/>
            <person name="von Hippel F."/>
            <person name="Guiguen Y."/>
        </authorList>
    </citation>
    <scope>NUCLEOTIDE SEQUENCE</scope>
    <source>
        <strain evidence="1">YG-Jan2019</strain>
    </source>
</reference>
<gene>
    <name evidence="1" type="ORF">DPEC_G00013320</name>
</gene>